<accession>A0A8H3IFE0</accession>
<keyword evidence="3" id="KW-1185">Reference proteome</keyword>
<reference evidence="2" key="1">
    <citation type="submission" date="2021-03" db="EMBL/GenBank/DDBJ databases">
        <authorList>
            <person name="Tagirdzhanova G."/>
        </authorList>
    </citation>
    <scope>NUCLEOTIDE SEQUENCE</scope>
</reference>
<gene>
    <name evidence="2" type="ORF">IMSHALPRED_003224</name>
</gene>
<feature type="region of interest" description="Disordered" evidence="1">
    <location>
        <begin position="197"/>
        <end position="229"/>
    </location>
</feature>
<organism evidence="2 3">
    <name type="scientific">Imshaugia aleurites</name>
    <dbReference type="NCBI Taxonomy" id="172621"/>
    <lineage>
        <taxon>Eukaryota</taxon>
        <taxon>Fungi</taxon>
        <taxon>Dikarya</taxon>
        <taxon>Ascomycota</taxon>
        <taxon>Pezizomycotina</taxon>
        <taxon>Lecanoromycetes</taxon>
        <taxon>OSLEUM clade</taxon>
        <taxon>Lecanoromycetidae</taxon>
        <taxon>Lecanorales</taxon>
        <taxon>Lecanorineae</taxon>
        <taxon>Parmeliaceae</taxon>
        <taxon>Imshaugia</taxon>
    </lineage>
</organism>
<feature type="compositionally biased region" description="Basic and acidic residues" evidence="1">
    <location>
        <begin position="197"/>
        <end position="214"/>
    </location>
</feature>
<dbReference type="AlphaFoldDB" id="A0A8H3IFE0"/>
<sequence>MVRSNSEIDPRLSVTSQTSNLDGCRSALEIQDTTISKPIQKTIFITETSVHTTTNRNLREQINPPLWLALARRSVKKQIFTYMDQGDRKEEIESRTGLSHRCIKWHRRLWRNEGNHPRPRSKKISKDSARDPRLLGTQSERLVRGRPPCGGKGDSSVVAESNHDEKRRRKHRAVWLSKGRTMCTRVEMLGLRGGQCAEREKRGLDRFAGKHNVPEPDEGTMSGDQDLAE</sequence>
<evidence type="ECO:0000313" key="3">
    <source>
        <dbReference type="Proteomes" id="UP000664534"/>
    </source>
</evidence>
<dbReference type="Proteomes" id="UP000664534">
    <property type="component" value="Unassembled WGS sequence"/>
</dbReference>
<evidence type="ECO:0000313" key="2">
    <source>
        <dbReference type="EMBL" id="CAF9916523.1"/>
    </source>
</evidence>
<name>A0A8H3IFE0_9LECA</name>
<proteinExistence type="predicted"/>
<dbReference type="EMBL" id="CAJPDT010000017">
    <property type="protein sequence ID" value="CAF9916523.1"/>
    <property type="molecule type" value="Genomic_DNA"/>
</dbReference>
<comment type="caution">
    <text evidence="2">The sequence shown here is derived from an EMBL/GenBank/DDBJ whole genome shotgun (WGS) entry which is preliminary data.</text>
</comment>
<evidence type="ECO:0000256" key="1">
    <source>
        <dbReference type="SAM" id="MobiDB-lite"/>
    </source>
</evidence>
<feature type="compositionally biased region" description="Basic and acidic residues" evidence="1">
    <location>
        <begin position="124"/>
        <end position="133"/>
    </location>
</feature>
<protein>
    <submittedName>
        <fullName evidence="2">Uncharacterized protein</fullName>
    </submittedName>
</protein>
<dbReference type="OrthoDB" id="5418414at2759"/>
<feature type="region of interest" description="Disordered" evidence="1">
    <location>
        <begin position="112"/>
        <end position="172"/>
    </location>
</feature>